<evidence type="ECO:0000256" key="1">
    <source>
        <dbReference type="ARBA" id="ARBA00007074"/>
    </source>
</evidence>
<evidence type="ECO:0000313" key="6">
    <source>
        <dbReference type="EMBL" id="QMV86008.1"/>
    </source>
</evidence>
<dbReference type="GO" id="GO:0006508">
    <property type="term" value="P:proteolysis"/>
    <property type="evidence" value="ECO:0007669"/>
    <property type="project" value="UniProtKB-KW"/>
</dbReference>
<comment type="similarity">
    <text evidence="1">Belongs to the peptidase C40 family.</text>
</comment>
<evidence type="ECO:0000256" key="3">
    <source>
        <dbReference type="ARBA" id="ARBA00022801"/>
    </source>
</evidence>
<name>A0A7G5FHB7_9CORY</name>
<dbReference type="InterPro" id="IPR051794">
    <property type="entry name" value="PG_Endopeptidase_C40"/>
</dbReference>
<organism evidence="6 7">
    <name type="scientific">Corynebacterium hindlerae</name>
    <dbReference type="NCBI Taxonomy" id="699041"/>
    <lineage>
        <taxon>Bacteria</taxon>
        <taxon>Bacillati</taxon>
        <taxon>Actinomycetota</taxon>
        <taxon>Actinomycetes</taxon>
        <taxon>Mycobacteriales</taxon>
        <taxon>Corynebacteriaceae</taxon>
        <taxon>Corynebacterium</taxon>
    </lineage>
</organism>
<dbReference type="PANTHER" id="PTHR47359:SF3">
    <property type="entry name" value="NLP_P60 DOMAIN-CONTAINING PROTEIN-RELATED"/>
    <property type="match status" value="1"/>
</dbReference>
<accession>A0A7G5FHB7</accession>
<proteinExistence type="inferred from homology"/>
<dbReference type="Gene3D" id="3.90.1720.10">
    <property type="entry name" value="endopeptidase domain like (from Nostoc punctiforme)"/>
    <property type="match status" value="1"/>
</dbReference>
<dbReference type="InterPro" id="IPR000064">
    <property type="entry name" value="NLP_P60_dom"/>
</dbReference>
<evidence type="ECO:0000256" key="2">
    <source>
        <dbReference type="ARBA" id="ARBA00022670"/>
    </source>
</evidence>
<dbReference type="Pfam" id="PF00877">
    <property type="entry name" value="NLPC_P60"/>
    <property type="match status" value="1"/>
</dbReference>
<keyword evidence="2" id="KW-0645">Protease</keyword>
<evidence type="ECO:0000256" key="4">
    <source>
        <dbReference type="ARBA" id="ARBA00022807"/>
    </source>
</evidence>
<sequence>MIDLVAPLRALEDVLPGEVELHLGGLPDLAGALQLADALGANPGPLTEIHSLLTHDRGVLESIVSAVAPSLSSAVQDVVGIGREFLQEAAQLIPQFLSPVPGSQEAALTQLSLLAGAAFGRARDRIAQLESELLPAVLRLDEVGTAPLPELPPEMVPAAVSRAPGGNAQGNAQGEAAVQAALSQLGTPYAWGGTTPGVGFDCSGFTQWAWRQAGVELPRLAQEQTIGRQVAHHELQAGDLAVWDGHVAMYDGRGSLIEAGDPVSVNPLRETNMGMAFKGYFRPTG</sequence>
<dbReference type="SUPFAM" id="SSF54001">
    <property type="entry name" value="Cysteine proteinases"/>
    <property type="match status" value="1"/>
</dbReference>
<dbReference type="PROSITE" id="PS51935">
    <property type="entry name" value="NLPC_P60"/>
    <property type="match status" value="1"/>
</dbReference>
<dbReference type="GO" id="GO:0008234">
    <property type="term" value="F:cysteine-type peptidase activity"/>
    <property type="evidence" value="ECO:0007669"/>
    <property type="project" value="UniProtKB-KW"/>
</dbReference>
<keyword evidence="3" id="KW-0378">Hydrolase</keyword>
<evidence type="ECO:0000313" key="7">
    <source>
        <dbReference type="Proteomes" id="UP000515570"/>
    </source>
</evidence>
<dbReference type="AlphaFoldDB" id="A0A7G5FHB7"/>
<feature type="domain" description="NlpC/P60" evidence="5">
    <location>
        <begin position="171"/>
        <end position="285"/>
    </location>
</feature>
<keyword evidence="4" id="KW-0788">Thiol protease</keyword>
<protein>
    <submittedName>
        <fullName evidence="6">C40 family peptidase</fullName>
    </submittedName>
</protein>
<gene>
    <name evidence="6" type="ORF">HW450_04630</name>
</gene>
<reference evidence="6 7" key="1">
    <citation type="submission" date="2020-07" db="EMBL/GenBank/DDBJ databases">
        <title>non toxigenic Corynebacterium sp. nov from a clinical source.</title>
        <authorList>
            <person name="Bernier A.-M."/>
            <person name="Bernard K."/>
        </authorList>
    </citation>
    <scope>NUCLEOTIDE SEQUENCE [LARGE SCALE GENOMIC DNA]</scope>
    <source>
        <strain evidence="7">NML 93-0612</strain>
    </source>
</reference>
<dbReference type="Proteomes" id="UP000515570">
    <property type="component" value="Chromosome"/>
</dbReference>
<dbReference type="EMBL" id="CP059833">
    <property type="protein sequence ID" value="QMV86008.1"/>
    <property type="molecule type" value="Genomic_DNA"/>
</dbReference>
<evidence type="ECO:0000259" key="5">
    <source>
        <dbReference type="PROSITE" id="PS51935"/>
    </source>
</evidence>
<dbReference type="InterPro" id="IPR038765">
    <property type="entry name" value="Papain-like_cys_pep_sf"/>
</dbReference>
<dbReference type="RefSeq" id="WP_182386823.1">
    <property type="nucleotide sequence ID" value="NZ_CP059833.1"/>
</dbReference>
<dbReference type="PANTHER" id="PTHR47359">
    <property type="entry name" value="PEPTIDOGLYCAN DL-ENDOPEPTIDASE CWLO"/>
    <property type="match status" value="1"/>
</dbReference>
<keyword evidence="7" id="KW-1185">Reference proteome</keyword>